<organism evidence="6 7">
    <name type="scientific">Sphingobacterium hotanense</name>
    <dbReference type="NCBI Taxonomy" id="649196"/>
    <lineage>
        <taxon>Bacteria</taxon>
        <taxon>Pseudomonadati</taxon>
        <taxon>Bacteroidota</taxon>
        <taxon>Sphingobacteriia</taxon>
        <taxon>Sphingobacteriales</taxon>
        <taxon>Sphingobacteriaceae</taxon>
        <taxon>Sphingobacterium</taxon>
    </lineage>
</organism>
<feature type="domain" description="RNA polymerase sigma factor 70 region 4 type 2" evidence="5">
    <location>
        <begin position="98"/>
        <end position="150"/>
    </location>
</feature>
<reference evidence="6" key="1">
    <citation type="submission" date="2020-06" db="EMBL/GenBank/DDBJ databases">
        <authorList>
            <person name="Dong N."/>
        </authorList>
    </citation>
    <scope>NUCLEOTIDE SEQUENCE</scope>
    <source>
        <strain evidence="6">R1692</strain>
    </source>
</reference>
<comment type="similarity">
    <text evidence="1">Belongs to the sigma-70 factor family. ECF subfamily.</text>
</comment>
<reference evidence="6" key="2">
    <citation type="journal article" date="2022" name="Sci. Total Environ.">
        <title>Prevalence, transmission, and molecular epidemiology of tet(X)-positive bacteria among humans, animals, and environmental niches in China: An epidemiological, and genomic-based study.</title>
        <authorList>
            <person name="Dong N."/>
            <person name="Zeng Y."/>
            <person name="Cai C."/>
            <person name="Sun C."/>
            <person name="Lu J."/>
            <person name="Liu C."/>
            <person name="Zhou H."/>
            <person name="Sun Q."/>
            <person name="Shu L."/>
            <person name="Wang H."/>
            <person name="Wang Y."/>
            <person name="Wang S."/>
            <person name="Wu C."/>
            <person name="Chan E.W."/>
            <person name="Chen G."/>
            <person name="Shen Z."/>
            <person name="Chen S."/>
            <person name="Zhang R."/>
        </authorList>
    </citation>
    <scope>NUCLEOTIDE SEQUENCE</scope>
    <source>
        <strain evidence="6">R1692</strain>
    </source>
</reference>
<keyword evidence="2" id="KW-0805">Transcription regulation</keyword>
<evidence type="ECO:0000313" key="7">
    <source>
        <dbReference type="Proteomes" id="UP001170954"/>
    </source>
</evidence>
<evidence type="ECO:0000313" key="6">
    <source>
        <dbReference type="EMBL" id="MDM1048103.1"/>
    </source>
</evidence>
<dbReference type="Proteomes" id="UP001170954">
    <property type="component" value="Unassembled WGS sequence"/>
</dbReference>
<dbReference type="Gene3D" id="1.10.1740.10">
    <property type="match status" value="1"/>
</dbReference>
<protein>
    <submittedName>
        <fullName evidence="6">Sigma-70 family RNA polymerase sigma factor</fullName>
    </submittedName>
</protein>
<dbReference type="Gene3D" id="1.10.10.10">
    <property type="entry name" value="Winged helix-like DNA-binding domain superfamily/Winged helix DNA-binding domain"/>
    <property type="match status" value="1"/>
</dbReference>
<dbReference type="PANTHER" id="PTHR43133">
    <property type="entry name" value="RNA POLYMERASE ECF-TYPE SIGMA FACTO"/>
    <property type="match status" value="1"/>
</dbReference>
<dbReference type="Pfam" id="PF08281">
    <property type="entry name" value="Sigma70_r4_2"/>
    <property type="match status" value="1"/>
</dbReference>
<evidence type="ECO:0000256" key="1">
    <source>
        <dbReference type="ARBA" id="ARBA00010641"/>
    </source>
</evidence>
<keyword evidence="3" id="KW-0731">Sigma factor</keyword>
<name>A0ABT7NLM0_9SPHI</name>
<keyword evidence="4" id="KW-0804">Transcription</keyword>
<evidence type="ECO:0000256" key="2">
    <source>
        <dbReference type="ARBA" id="ARBA00023015"/>
    </source>
</evidence>
<dbReference type="SUPFAM" id="SSF88659">
    <property type="entry name" value="Sigma3 and sigma4 domains of RNA polymerase sigma factors"/>
    <property type="match status" value="1"/>
</dbReference>
<dbReference type="EMBL" id="JACAGK010000017">
    <property type="protein sequence ID" value="MDM1048103.1"/>
    <property type="molecule type" value="Genomic_DNA"/>
</dbReference>
<proteinExistence type="inferred from homology"/>
<accession>A0ABT7NLM0</accession>
<dbReference type="RefSeq" id="WP_149527144.1">
    <property type="nucleotide sequence ID" value="NZ_CP030848.1"/>
</dbReference>
<dbReference type="SUPFAM" id="SSF88946">
    <property type="entry name" value="Sigma2 domain of RNA polymerase sigma factors"/>
    <property type="match status" value="1"/>
</dbReference>
<dbReference type="InterPro" id="IPR014284">
    <property type="entry name" value="RNA_pol_sigma-70_dom"/>
</dbReference>
<dbReference type="PANTHER" id="PTHR43133:SF46">
    <property type="entry name" value="RNA POLYMERASE SIGMA-70 FACTOR ECF SUBFAMILY"/>
    <property type="match status" value="1"/>
</dbReference>
<keyword evidence="7" id="KW-1185">Reference proteome</keyword>
<evidence type="ECO:0000256" key="3">
    <source>
        <dbReference type="ARBA" id="ARBA00023082"/>
    </source>
</evidence>
<comment type="caution">
    <text evidence="6">The sequence shown here is derived from an EMBL/GenBank/DDBJ whole genome shotgun (WGS) entry which is preliminary data.</text>
</comment>
<dbReference type="InterPro" id="IPR036388">
    <property type="entry name" value="WH-like_DNA-bd_sf"/>
</dbReference>
<dbReference type="InterPro" id="IPR013249">
    <property type="entry name" value="RNA_pol_sigma70_r4_t2"/>
</dbReference>
<dbReference type="InterPro" id="IPR013324">
    <property type="entry name" value="RNA_pol_sigma_r3/r4-like"/>
</dbReference>
<gene>
    <name evidence="6" type="ORF">HX018_07625</name>
</gene>
<dbReference type="CDD" id="cd06171">
    <property type="entry name" value="Sigma70_r4"/>
    <property type="match status" value="1"/>
</dbReference>
<evidence type="ECO:0000259" key="5">
    <source>
        <dbReference type="Pfam" id="PF08281"/>
    </source>
</evidence>
<dbReference type="InterPro" id="IPR039425">
    <property type="entry name" value="RNA_pol_sigma-70-like"/>
</dbReference>
<dbReference type="InterPro" id="IPR013325">
    <property type="entry name" value="RNA_pol_sigma_r2"/>
</dbReference>
<sequence>MYQQHVDALYSYGLNLGYSPDDVQDSIHDLFVNIYNKRGRYTAVKNVKVYLFIALKNTLLNRSPKMATVTLNPEEHDSGEASVEEFWIASESEGDSREMLKRGIAQLSRRQKQVLYFRYYKTMSFKEIAEHLHINPQSAKNLAQSAVKKLRAFLMMILILAFLIEPEWRL</sequence>
<evidence type="ECO:0000256" key="4">
    <source>
        <dbReference type="ARBA" id="ARBA00023163"/>
    </source>
</evidence>
<dbReference type="NCBIfam" id="TIGR02937">
    <property type="entry name" value="sigma70-ECF"/>
    <property type="match status" value="1"/>
</dbReference>